<dbReference type="InterPro" id="IPR013094">
    <property type="entry name" value="AB_hydrolase_3"/>
</dbReference>
<dbReference type="SUPFAM" id="SSF53474">
    <property type="entry name" value="alpha/beta-Hydrolases"/>
    <property type="match status" value="1"/>
</dbReference>
<dbReference type="Pfam" id="PF07859">
    <property type="entry name" value="Abhydrolase_3"/>
    <property type="match status" value="1"/>
</dbReference>
<dbReference type="InterPro" id="IPR029058">
    <property type="entry name" value="AB_hydrolase_fold"/>
</dbReference>
<comment type="caution">
    <text evidence="2">The sequence shown here is derived from an EMBL/GenBank/DDBJ whole genome shotgun (WGS) entry which is preliminary data.</text>
</comment>
<accession>A0A939PAH4</accession>
<dbReference type="Gene3D" id="3.40.50.1820">
    <property type="entry name" value="alpha/beta hydrolase"/>
    <property type="match status" value="1"/>
</dbReference>
<evidence type="ECO:0000259" key="1">
    <source>
        <dbReference type="Pfam" id="PF07859"/>
    </source>
</evidence>
<sequence length="131" mass="13828">MTTSAVVHLRGFAGPVRGRVQWPEVRNPALLVYFHLGPSNRDTARPDAVVLDVCLDPPYETALRDAAAVLGWAADHGSELGADPARLLVAGAGEGAVIAVAVALQARDEGWPEVELVTGETPCMTDERTST</sequence>
<protein>
    <submittedName>
        <fullName evidence="2">Alpha/beta hydrolase fold domain-containing protein</fullName>
    </submittedName>
</protein>
<dbReference type="EMBL" id="JAGEOJ010000007">
    <property type="protein sequence ID" value="MBO2448980.1"/>
    <property type="molecule type" value="Genomic_DNA"/>
</dbReference>
<organism evidence="2 3">
    <name type="scientific">Actinomadura barringtoniae</name>
    <dbReference type="NCBI Taxonomy" id="1427535"/>
    <lineage>
        <taxon>Bacteria</taxon>
        <taxon>Bacillati</taxon>
        <taxon>Actinomycetota</taxon>
        <taxon>Actinomycetes</taxon>
        <taxon>Streptosporangiales</taxon>
        <taxon>Thermomonosporaceae</taxon>
        <taxon>Actinomadura</taxon>
    </lineage>
</organism>
<dbReference type="RefSeq" id="WP_208256751.1">
    <property type="nucleotide sequence ID" value="NZ_JAGEOJ010000007.1"/>
</dbReference>
<keyword evidence="2" id="KW-0378">Hydrolase</keyword>
<dbReference type="AlphaFoldDB" id="A0A939PAH4"/>
<dbReference type="Proteomes" id="UP000669179">
    <property type="component" value="Unassembled WGS sequence"/>
</dbReference>
<reference evidence="2" key="1">
    <citation type="submission" date="2021-03" db="EMBL/GenBank/DDBJ databases">
        <authorList>
            <person name="Kanchanasin P."/>
            <person name="Saeng-In P."/>
            <person name="Phongsopitanun W."/>
            <person name="Yuki M."/>
            <person name="Kudo T."/>
            <person name="Ohkuma M."/>
            <person name="Tanasupawat S."/>
        </authorList>
    </citation>
    <scope>NUCLEOTIDE SEQUENCE</scope>
    <source>
        <strain evidence="2">GKU 128</strain>
    </source>
</reference>
<gene>
    <name evidence="2" type="ORF">J4573_17895</name>
</gene>
<evidence type="ECO:0000313" key="2">
    <source>
        <dbReference type="EMBL" id="MBO2448980.1"/>
    </source>
</evidence>
<name>A0A939PAH4_9ACTN</name>
<evidence type="ECO:0000313" key="3">
    <source>
        <dbReference type="Proteomes" id="UP000669179"/>
    </source>
</evidence>
<proteinExistence type="predicted"/>
<keyword evidence="3" id="KW-1185">Reference proteome</keyword>
<feature type="domain" description="Alpha/beta hydrolase fold-3" evidence="1">
    <location>
        <begin position="58"/>
        <end position="127"/>
    </location>
</feature>
<dbReference type="GO" id="GO:0016787">
    <property type="term" value="F:hydrolase activity"/>
    <property type="evidence" value="ECO:0007669"/>
    <property type="project" value="UniProtKB-KW"/>
</dbReference>